<dbReference type="PANTHER" id="PTHR22826">
    <property type="entry name" value="RHO GUANINE EXCHANGE FACTOR-RELATED"/>
    <property type="match status" value="1"/>
</dbReference>
<dbReference type="SUPFAM" id="SSF48065">
    <property type="entry name" value="DBL homology domain (DH-domain)"/>
    <property type="match status" value="1"/>
</dbReference>
<feature type="domain" description="CRAL-TRIO" evidence="13">
    <location>
        <begin position="759"/>
        <end position="822"/>
    </location>
</feature>
<evidence type="ECO:0000256" key="8">
    <source>
        <dbReference type="ARBA" id="ARBA00022989"/>
    </source>
</evidence>
<feature type="non-terminal residue" evidence="14">
    <location>
        <position position="1"/>
    </location>
</feature>
<dbReference type="InterPro" id="IPR055251">
    <property type="entry name" value="SOS1_NGEF_PH"/>
</dbReference>
<comment type="caution">
    <text evidence="14">The sequence shown here is derived from an EMBL/GenBank/DDBJ whole genome shotgun (WGS) entry which is preliminary data.</text>
</comment>
<evidence type="ECO:0000256" key="2">
    <source>
        <dbReference type="ARBA" id="ARBA00022553"/>
    </source>
</evidence>
<dbReference type="PROSITE" id="PS50191">
    <property type="entry name" value="CRAL_TRIO"/>
    <property type="match status" value="1"/>
</dbReference>
<dbReference type="Pfam" id="PF00122">
    <property type="entry name" value="E1-E2_ATPase"/>
    <property type="match status" value="1"/>
</dbReference>
<dbReference type="Gene3D" id="1.20.900.10">
    <property type="entry name" value="Dbl homology (DH) domain"/>
    <property type="match status" value="1"/>
</dbReference>
<dbReference type="PROSITE" id="PS00154">
    <property type="entry name" value="ATPASE_E1_E2"/>
    <property type="match status" value="1"/>
</dbReference>
<feature type="coiled-coil region" evidence="10">
    <location>
        <begin position="862"/>
        <end position="889"/>
    </location>
</feature>
<accession>A0A8X8BQT2</accession>
<dbReference type="InterPro" id="IPR036412">
    <property type="entry name" value="HAD-like_sf"/>
</dbReference>
<evidence type="ECO:0000256" key="1">
    <source>
        <dbReference type="ARBA" id="ARBA00004370"/>
    </source>
</evidence>
<dbReference type="PANTHER" id="PTHR22826:SF146">
    <property type="entry name" value="PROTO-ONCOGENE DBL"/>
    <property type="match status" value="1"/>
</dbReference>
<dbReference type="FunFam" id="3.40.50.1000:FF:000313">
    <property type="entry name" value="Phospholipid-transporting ATPase IH-like protein"/>
    <property type="match status" value="1"/>
</dbReference>
<evidence type="ECO:0000256" key="3">
    <source>
        <dbReference type="ARBA" id="ARBA00022658"/>
    </source>
</evidence>
<dbReference type="Gene3D" id="3.40.1110.10">
    <property type="entry name" value="Calcium-transporting ATPase, cytoplasmic domain N"/>
    <property type="match status" value="1"/>
</dbReference>
<keyword evidence="6" id="KW-0067">ATP-binding</keyword>
<evidence type="ECO:0000256" key="5">
    <source>
        <dbReference type="ARBA" id="ARBA00022741"/>
    </source>
</evidence>
<keyword evidence="7" id="KW-1278">Translocase</keyword>
<dbReference type="SUPFAM" id="SSF81660">
    <property type="entry name" value="Metal cation-transporting ATPase, ATP-binding domain N"/>
    <property type="match status" value="1"/>
</dbReference>
<dbReference type="GO" id="GO:0005085">
    <property type="term" value="F:guanyl-nucleotide exchange factor activity"/>
    <property type="evidence" value="ECO:0007669"/>
    <property type="project" value="UniProtKB-KW"/>
</dbReference>
<keyword evidence="4 11" id="KW-0812">Transmembrane</keyword>
<dbReference type="Pfam" id="PF22697">
    <property type="entry name" value="SOS1_NGEF_PH"/>
    <property type="match status" value="1"/>
</dbReference>
<feature type="transmembrane region" description="Helical" evidence="11">
    <location>
        <begin position="661"/>
        <end position="682"/>
    </location>
</feature>
<dbReference type="InterPro" id="IPR056466">
    <property type="entry name" value="Spectrin_DBS"/>
</dbReference>
<dbReference type="GO" id="GO:0016020">
    <property type="term" value="C:membrane"/>
    <property type="evidence" value="ECO:0007669"/>
    <property type="project" value="UniProtKB-SubCell"/>
</dbReference>
<dbReference type="Pfam" id="PF13716">
    <property type="entry name" value="CRAL_TRIO_2"/>
    <property type="match status" value="1"/>
</dbReference>
<dbReference type="GO" id="GO:0016887">
    <property type="term" value="F:ATP hydrolysis activity"/>
    <property type="evidence" value="ECO:0007669"/>
    <property type="project" value="InterPro"/>
</dbReference>
<dbReference type="InterPro" id="IPR023214">
    <property type="entry name" value="HAD_sf"/>
</dbReference>
<evidence type="ECO:0000256" key="11">
    <source>
        <dbReference type="SAM" id="Phobius"/>
    </source>
</evidence>
<sequence>MLEQRSLEKKSKFLSRVDLDIPQEVDLYSLYSDTPTSPVTSGLPLFFVITVTAIKQGYEDWLRHKADNEVNKYPVTVLENGKRNRKESKNIKVGDIVEVTEDETFPCDLILLESSRDDCTCFVTTASLDGESNHKFLRIFTDFLSFMVLFNFIIPVSMYVTVEMQKFLGSFFITWDRDFFDPEIQEGALVNTSDLNEELGQVEYIFTDKTGTLTQNNMEFIECCIDGFRYNYRESSTELDGFCTTDEPISKLHEKAGREKEELFLRALCLCHTVQIKEASESNQVDGVDGLTDVTSDDQCSYIASSPDEVALVKGATKYGFRFLGLENNCMKVENRSRDVENHDHDTCYGPRNLTLLVLFETGNNYRCEILLFCKGADSSMFPRVQEEEVERIRMHVERNALEGYRTLCVAYKSLTPEEFEVVNGFLQEAKLALQDREEKLAKVYNDVEAGMHLIGATAVEDRLFQKSTELLELTVRSLGEDSGKREEKLHELLLDYHKKAVQDRPKSKGGICRSWSSSIPEFGLIIDGATLSLILNATLDTNANRYKSLFLQICQNCTAVLCCRMAPLQKAQIVKMVKNSKGGPITLSIGDGANDVSMILEAHVGIGIKGKEGRQAVRNSDYAIPKLKHLKKLLLAHGHLYYVRIAHLVQYFFYKPLYDAAYLTMYNICFTSMPILAYSLLEQHICIDSLLENASLYRPSLKQQRLYFVFANMLSSVSAWLIIILLIVVSLLPDIVIGVIRQPQGPDRHHASFPGNLHLVLVLRPTGFIQRTVTDIGFRFSQEDFMLKMPVVMLSSVTDLLRYIDENQLTPEYGGTLEYCHSDWIVLRTAIENFAVTVKEIAQQLQAFGTELAETEIPNEVNLIEALLVTQKEKYKQLKEDIRLVMRQGGQLLANLEDSGSEEADAEQKRNASQDWETVHRLLGQLHEMETAFDGFWEKHQLKLKQYLQLWRFEQSFQEMQASLEALSAQERSIPTVGESIIHTEQMIRELGSLEKQCQDEMSEAQILILQGHQLAANHHYAMALICQRCNELRHFSDVLTANLRAKWVALSHSRELQARLDEALRWCNEGAYLLANQQVDKFQTKEGAQEALRDIDRFQEGAVSPLIVGSEFLNPETESVLSPQLKAQVTEVQEKVMSVRGMLQNRQVCLRKLADKQVRPVQLVAPRPEHPPRSKSPLFSPKHVLCLIIPPLINTCSTRIFLNALERCLETPERVGYCFLERKSNFQMYEQYCQNKPRSELLWRQCSDSLFFQELLKYSVSSEGSKELEEALEAMLQLLKSVNDSMHQISITGYDGDLDQLGRLLMQGSFSVWISHKKGPTKMKDLARFKPMQRHLFLYESALLFCKKRDEHGEGYDKTPSYSFKHYLKMSAVGITENVKGDAKKFEIWYSGREEVYVVQASSMDVKLAWLNEIRKVLTNQQKHLRDGSYNFNPTSQAIELSPPLYDSYEIGQQESLSPTHRVHSLKVEGDPDISTVMLQQDKGSKQEPTKYHE</sequence>
<dbReference type="Gene3D" id="1.20.58.60">
    <property type="match status" value="1"/>
</dbReference>
<dbReference type="FunFam" id="2.30.29.30:FF:000078">
    <property type="entry name" value="Guanine nucleotide exchange factor DBS"/>
    <property type="match status" value="1"/>
</dbReference>
<keyword evidence="3" id="KW-0344">Guanine-nucleotide releasing factor</keyword>
<keyword evidence="10" id="KW-0175">Coiled coil</keyword>
<feature type="non-terminal residue" evidence="14">
    <location>
        <position position="1496"/>
    </location>
</feature>
<dbReference type="InterPro" id="IPR018303">
    <property type="entry name" value="ATPase_P-typ_P_site"/>
</dbReference>
<dbReference type="InterPro" id="IPR008250">
    <property type="entry name" value="ATPase_P-typ_transduc_dom_A_sf"/>
</dbReference>
<proteinExistence type="predicted"/>
<dbReference type="InterPro" id="IPR035899">
    <property type="entry name" value="DBL_dom_sf"/>
</dbReference>
<dbReference type="GO" id="GO:0005737">
    <property type="term" value="C:cytoplasm"/>
    <property type="evidence" value="ECO:0007669"/>
    <property type="project" value="TreeGrafter"/>
</dbReference>
<keyword evidence="9 11" id="KW-0472">Membrane</keyword>
<dbReference type="Gene3D" id="3.40.50.1000">
    <property type="entry name" value="HAD superfamily/HAD-like"/>
    <property type="match status" value="1"/>
</dbReference>
<dbReference type="SUPFAM" id="SSF81653">
    <property type="entry name" value="Calcium ATPase, transduction domain A"/>
    <property type="match status" value="1"/>
</dbReference>
<keyword evidence="15" id="KW-1185">Reference proteome</keyword>
<keyword evidence="5" id="KW-0547">Nucleotide-binding</keyword>
<evidence type="ECO:0000256" key="9">
    <source>
        <dbReference type="ARBA" id="ARBA00023136"/>
    </source>
</evidence>
<evidence type="ECO:0000256" key="4">
    <source>
        <dbReference type="ARBA" id="ARBA00022692"/>
    </source>
</evidence>
<dbReference type="GO" id="GO:0016358">
    <property type="term" value="P:dendrite development"/>
    <property type="evidence" value="ECO:0007669"/>
    <property type="project" value="TreeGrafter"/>
</dbReference>
<dbReference type="InterPro" id="IPR023298">
    <property type="entry name" value="ATPase_P-typ_TM_dom_sf"/>
</dbReference>
<dbReference type="InterPro" id="IPR059000">
    <property type="entry name" value="ATPase_P-type_domA"/>
</dbReference>
<dbReference type="NCBIfam" id="TIGR01494">
    <property type="entry name" value="ATPase_P-type"/>
    <property type="match status" value="2"/>
</dbReference>
<evidence type="ECO:0000313" key="14">
    <source>
        <dbReference type="EMBL" id="KAG2463604.1"/>
    </source>
</evidence>
<keyword evidence="2" id="KW-0597">Phosphoprotein</keyword>
<dbReference type="GO" id="GO:0005524">
    <property type="term" value="F:ATP binding"/>
    <property type="evidence" value="ECO:0007669"/>
    <property type="project" value="UniProtKB-KW"/>
</dbReference>
<comment type="subcellular location">
    <subcellularLocation>
        <location evidence="1">Membrane</location>
    </subcellularLocation>
</comment>
<evidence type="ECO:0000259" key="12">
    <source>
        <dbReference type="PROSITE" id="PS50003"/>
    </source>
</evidence>
<feature type="domain" description="PH" evidence="12">
    <location>
        <begin position="1299"/>
        <end position="1421"/>
    </location>
</feature>
<dbReference type="InterPro" id="IPR001251">
    <property type="entry name" value="CRAL-TRIO_dom"/>
</dbReference>
<evidence type="ECO:0000256" key="6">
    <source>
        <dbReference type="ARBA" id="ARBA00022840"/>
    </source>
</evidence>
<dbReference type="SUPFAM" id="SSF81665">
    <property type="entry name" value="Calcium ATPase, transmembrane domain M"/>
    <property type="match status" value="1"/>
</dbReference>
<organism evidence="14 15">
    <name type="scientific">Polypterus senegalus</name>
    <name type="common">Senegal bichir</name>
    <dbReference type="NCBI Taxonomy" id="55291"/>
    <lineage>
        <taxon>Eukaryota</taxon>
        <taxon>Metazoa</taxon>
        <taxon>Chordata</taxon>
        <taxon>Craniata</taxon>
        <taxon>Vertebrata</taxon>
        <taxon>Euteleostomi</taxon>
        <taxon>Actinopterygii</taxon>
        <taxon>Polypteriformes</taxon>
        <taxon>Polypteridae</taxon>
        <taxon>Polypterus</taxon>
    </lineage>
</organism>
<keyword evidence="8 11" id="KW-1133">Transmembrane helix</keyword>
<dbReference type="InterPro" id="IPR011993">
    <property type="entry name" value="PH-like_dom_sf"/>
</dbReference>
<dbReference type="SMART" id="SM00233">
    <property type="entry name" value="PH"/>
    <property type="match status" value="1"/>
</dbReference>
<evidence type="ECO:0000259" key="13">
    <source>
        <dbReference type="PROSITE" id="PS50191"/>
    </source>
</evidence>
<feature type="transmembrane region" description="Helical" evidence="11">
    <location>
        <begin position="143"/>
        <end position="162"/>
    </location>
</feature>
<dbReference type="Gene3D" id="2.30.29.30">
    <property type="entry name" value="Pleckstrin-homology domain (PH domain)/Phosphotyrosine-binding domain (PTB)"/>
    <property type="match status" value="1"/>
</dbReference>
<dbReference type="Pfam" id="PF23289">
    <property type="entry name" value="Spectrin_5"/>
    <property type="match status" value="1"/>
</dbReference>
<name>A0A8X8BQT2_POLSE</name>
<dbReference type="InterPro" id="IPR001757">
    <property type="entry name" value="P_typ_ATPase"/>
</dbReference>
<dbReference type="Gene3D" id="2.70.150.10">
    <property type="entry name" value="Calcium-transporting ATPase, cytoplasmic transduction domain A"/>
    <property type="match status" value="1"/>
</dbReference>
<dbReference type="SUPFAM" id="SSF46966">
    <property type="entry name" value="Spectrin repeat"/>
    <property type="match status" value="1"/>
</dbReference>
<gene>
    <name evidence="14" type="primary">Atp11c</name>
    <name evidence="14" type="ORF">GTO96_0002886</name>
</gene>
<dbReference type="InterPro" id="IPR032630">
    <property type="entry name" value="P_typ_ATPase_c"/>
</dbReference>
<dbReference type="InterPro" id="IPR051336">
    <property type="entry name" value="RhoGEF_Guanine_NuclExch_SF"/>
</dbReference>
<dbReference type="InterPro" id="IPR023299">
    <property type="entry name" value="ATPase_P-typ_cyto_dom_N"/>
</dbReference>
<dbReference type="Proteomes" id="UP000886611">
    <property type="component" value="Unassembled WGS sequence"/>
</dbReference>
<evidence type="ECO:0000256" key="7">
    <source>
        <dbReference type="ARBA" id="ARBA00022967"/>
    </source>
</evidence>
<dbReference type="PROSITE" id="PS50003">
    <property type="entry name" value="PH_DOMAIN"/>
    <property type="match status" value="1"/>
</dbReference>
<evidence type="ECO:0000256" key="10">
    <source>
        <dbReference type="SAM" id="Coils"/>
    </source>
</evidence>
<dbReference type="Pfam" id="PF16212">
    <property type="entry name" value="PhoLip_ATPase_C"/>
    <property type="match status" value="2"/>
</dbReference>
<dbReference type="EMBL" id="JAATIS010003638">
    <property type="protein sequence ID" value="KAG2463604.1"/>
    <property type="molecule type" value="Genomic_DNA"/>
</dbReference>
<protein>
    <submittedName>
        <fullName evidence="14">AT11C ATPase</fullName>
    </submittedName>
</protein>
<reference evidence="14 15" key="1">
    <citation type="journal article" date="2021" name="Cell">
        <title>Tracing the genetic footprints of vertebrate landing in non-teleost ray-finned fishes.</title>
        <authorList>
            <person name="Bi X."/>
            <person name="Wang K."/>
            <person name="Yang L."/>
            <person name="Pan H."/>
            <person name="Jiang H."/>
            <person name="Wei Q."/>
            <person name="Fang M."/>
            <person name="Yu H."/>
            <person name="Zhu C."/>
            <person name="Cai Y."/>
            <person name="He Y."/>
            <person name="Gan X."/>
            <person name="Zeng H."/>
            <person name="Yu D."/>
            <person name="Zhu Y."/>
            <person name="Jiang H."/>
            <person name="Qiu Q."/>
            <person name="Yang H."/>
            <person name="Zhang Y.E."/>
            <person name="Wang W."/>
            <person name="Zhu M."/>
            <person name="He S."/>
            <person name="Zhang G."/>
        </authorList>
    </citation>
    <scope>NUCLEOTIDE SEQUENCE [LARGE SCALE GENOMIC DNA]</scope>
    <source>
        <strain evidence="14">Bchr_013</strain>
    </source>
</reference>
<dbReference type="SUPFAM" id="SSF50729">
    <property type="entry name" value="PH domain-like"/>
    <property type="match status" value="1"/>
</dbReference>
<dbReference type="SUPFAM" id="SSF56784">
    <property type="entry name" value="HAD-like"/>
    <property type="match status" value="1"/>
</dbReference>
<evidence type="ECO:0000313" key="15">
    <source>
        <dbReference type="Proteomes" id="UP000886611"/>
    </source>
</evidence>
<feature type="transmembrane region" description="Helical" evidence="11">
    <location>
        <begin position="707"/>
        <end position="733"/>
    </location>
</feature>
<dbReference type="PRINTS" id="PR00119">
    <property type="entry name" value="CATATPASE"/>
</dbReference>
<dbReference type="InterPro" id="IPR001849">
    <property type="entry name" value="PH_domain"/>
</dbReference>